<sequence length="328" mass="37269">MQVIIPSRLNFGDIIGIVAPSHPFPKDKNSDYYQHFLKGKNELLEMGFRIKESKNLKAVEWWRAGTPKERADDINSMFQDPEVKAIIAHDGGNDCITVLELLDYKLIKNNPKPFIGFSNITNLHSAFFTKSHLVGFHMGLLTYELGWVWNYLQPQDKGEGKDYFKKVLVKSEPLGLIQPITQWSSWKTGIAEGFLFGGNLSMLDSLVGTPYFPKVTDLKGALFFWELDNSHSYRIERVLTHLKYIGLFDVISGMIIGKLIDIKKTSHGNLEEPSLKEIVLHNLKDYDFPILADVDFGHKTVQIPMPLGISAKLDSDKLRLEFLESAVK</sequence>
<dbReference type="InterPro" id="IPR003507">
    <property type="entry name" value="S66_fam"/>
</dbReference>
<evidence type="ECO:0000256" key="1">
    <source>
        <dbReference type="ARBA" id="ARBA00010233"/>
    </source>
</evidence>
<dbReference type="GO" id="GO:0004180">
    <property type="term" value="F:carboxypeptidase activity"/>
    <property type="evidence" value="ECO:0007669"/>
    <property type="project" value="UniProtKB-KW"/>
</dbReference>
<feature type="domain" description="LD-carboxypeptidase C-terminal" evidence="8">
    <location>
        <begin position="192"/>
        <end position="313"/>
    </location>
</feature>
<evidence type="ECO:0000256" key="2">
    <source>
        <dbReference type="ARBA" id="ARBA00022645"/>
    </source>
</evidence>
<evidence type="ECO:0000256" key="3">
    <source>
        <dbReference type="ARBA" id="ARBA00022670"/>
    </source>
</evidence>
<keyword evidence="2" id="KW-0121">Carboxypeptidase</keyword>
<dbReference type="EMBL" id="MGGR01000034">
    <property type="protein sequence ID" value="OGM32289.1"/>
    <property type="molecule type" value="Genomic_DNA"/>
</dbReference>
<dbReference type="PANTHER" id="PTHR30237:SF2">
    <property type="entry name" value="MUREIN TETRAPEPTIDE CARBOXYPEPTIDASE"/>
    <property type="match status" value="1"/>
</dbReference>
<dbReference type="STRING" id="1802505.A3D01_06530"/>
<dbReference type="Gene3D" id="3.40.50.10740">
    <property type="entry name" value="Class I glutamine amidotransferase-like"/>
    <property type="match status" value="1"/>
</dbReference>
<keyword evidence="4" id="KW-0378">Hydrolase</keyword>
<dbReference type="GO" id="GO:0006508">
    <property type="term" value="P:proteolysis"/>
    <property type="evidence" value="ECO:0007669"/>
    <property type="project" value="UniProtKB-KW"/>
</dbReference>
<dbReference type="PANTHER" id="PTHR30237">
    <property type="entry name" value="MURAMOYLTETRAPEPTIDE CARBOXYPEPTIDASE"/>
    <property type="match status" value="1"/>
</dbReference>
<protein>
    <recommendedName>
        <fullName evidence="11">LD-carboxypeptidase</fullName>
    </recommendedName>
</protein>
<evidence type="ECO:0008006" key="11">
    <source>
        <dbReference type="Google" id="ProtNLM"/>
    </source>
</evidence>
<dbReference type="AlphaFoldDB" id="A0A1F7YZI0"/>
<comment type="caution">
    <text evidence="9">The sequence shown here is derived from an EMBL/GenBank/DDBJ whole genome shotgun (WGS) entry which is preliminary data.</text>
</comment>
<gene>
    <name evidence="9" type="ORF">A3D01_06530</name>
</gene>
<comment type="similarity">
    <text evidence="1">Belongs to the peptidase S66 family.</text>
</comment>
<dbReference type="Gene3D" id="3.50.30.60">
    <property type="entry name" value="LD-carboxypeptidase A C-terminal domain-like"/>
    <property type="match status" value="1"/>
</dbReference>
<evidence type="ECO:0000256" key="6">
    <source>
        <dbReference type="PIRSR" id="PIRSR028757-1"/>
    </source>
</evidence>
<dbReference type="InterPro" id="IPR040921">
    <property type="entry name" value="Peptidase_S66C"/>
</dbReference>
<organism evidence="9 10">
    <name type="scientific">Candidatus Woesebacteria bacterium RIFCSPHIGHO2_02_FULL_39_13</name>
    <dbReference type="NCBI Taxonomy" id="1802505"/>
    <lineage>
        <taxon>Bacteria</taxon>
        <taxon>Candidatus Woeseibacteriota</taxon>
    </lineage>
</organism>
<reference evidence="9 10" key="1">
    <citation type="journal article" date="2016" name="Nat. Commun.">
        <title>Thousands of microbial genomes shed light on interconnected biogeochemical processes in an aquifer system.</title>
        <authorList>
            <person name="Anantharaman K."/>
            <person name="Brown C.T."/>
            <person name="Hug L.A."/>
            <person name="Sharon I."/>
            <person name="Castelle C.J."/>
            <person name="Probst A.J."/>
            <person name="Thomas B.C."/>
            <person name="Singh A."/>
            <person name="Wilkins M.J."/>
            <person name="Karaoz U."/>
            <person name="Brodie E.L."/>
            <person name="Williams K.H."/>
            <person name="Hubbard S.S."/>
            <person name="Banfield J.F."/>
        </authorList>
    </citation>
    <scope>NUCLEOTIDE SEQUENCE [LARGE SCALE GENOMIC DNA]</scope>
</reference>
<evidence type="ECO:0000313" key="10">
    <source>
        <dbReference type="Proteomes" id="UP000177169"/>
    </source>
</evidence>
<keyword evidence="5" id="KW-0720">Serine protease</keyword>
<proteinExistence type="inferred from homology"/>
<accession>A0A1F7YZI0</accession>
<evidence type="ECO:0000259" key="8">
    <source>
        <dbReference type="Pfam" id="PF17676"/>
    </source>
</evidence>
<keyword evidence="3" id="KW-0645">Protease</keyword>
<dbReference type="GO" id="GO:0008236">
    <property type="term" value="F:serine-type peptidase activity"/>
    <property type="evidence" value="ECO:0007669"/>
    <property type="project" value="UniProtKB-KW"/>
</dbReference>
<name>A0A1F7YZI0_9BACT</name>
<dbReference type="InterPro" id="IPR029062">
    <property type="entry name" value="Class_I_gatase-like"/>
</dbReference>
<dbReference type="CDD" id="cd07025">
    <property type="entry name" value="Peptidase_S66"/>
    <property type="match status" value="1"/>
</dbReference>
<dbReference type="Pfam" id="PF02016">
    <property type="entry name" value="Peptidase_S66"/>
    <property type="match status" value="1"/>
</dbReference>
<dbReference type="PIRSF" id="PIRSF028757">
    <property type="entry name" value="LD-carboxypeptidase"/>
    <property type="match status" value="1"/>
</dbReference>
<dbReference type="SUPFAM" id="SSF141986">
    <property type="entry name" value="LD-carboxypeptidase A C-terminal domain-like"/>
    <property type="match status" value="1"/>
</dbReference>
<feature type="active site" description="Nucleophile" evidence="6">
    <location>
        <position position="118"/>
    </location>
</feature>
<evidence type="ECO:0000256" key="4">
    <source>
        <dbReference type="ARBA" id="ARBA00022801"/>
    </source>
</evidence>
<dbReference type="SUPFAM" id="SSF52317">
    <property type="entry name" value="Class I glutamine amidotransferase-like"/>
    <property type="match status" value="1"/>
</dbReference>
<evidence type="ECO:0000313" key="9">
    <source>
        <dbReference type="EMBL" id="OGM32289.1"/>
    </source>
</evidence>
<feature type="active site" description="Charge relay system" evidence="6">
    <location>
        <position position="226"/>
    </location>
</feature>
<dbReference type="InterPro" id="IPR027478">
    <property type="entry name" value="LdcA_N"/>
</dbReference>
<feature type="domain" description="LD-carboxypeptidase N-terminal" evidence="7">
    <location>
        <begin position="15"/>
        <end position="137"/>
    </location>
</feature>
<dbReference type="InterPro" id="IPR040449">
    <property type="entry name" value="Peptidase_S66_N"/>
</dbReference>
<dbReference type="Pfam" id="PF17676">
    <property type="entry name" value="Peptidase_S66C"/>
    <property type="match status" value="1"/>
</dbReference>
<evidence type="ECO:0000256" key="5">
    <source>
        <dbReference type="ARBA" id="ARBA00022825"/>
    </source>
</evidence>
<dbReference type="InterPro" id="IPR027461">
    <property type="entry name" value="Carboxypeptidase_A_C_sf"/>
</dbReference>
<dbReference type="Proteomes" id="UP000177169">
    <property type="component" value="Unassembled WGS sequence"/>
</dbReference>
<evidence type="ECO:0000259" key="7">
    <source>
        <dbReference type="Pfam" id="PF02016"/>
    </source>
</evidence>
<feature type="active site" description="Charge relay system" evidence="6">
    <location>
        <position position="298"/>
    </location>
</feature>